<proteinExistence type="predicted"/>
<dbReference type="AlphaFoldDB" id="A0AAD7UDT7"/>
<dbReference type="InterPro" id="IPR036871">
    <property type="entry name" value="PX_dom_sf"/>
</dbReference>
<dbReference type="Gene3D" id="3.30.1520.10">
    <property type="entry name" value="Phox-like domain"/>
    <property type="match status" value="1"/>
</dbReference>
<dbReference type="EMBL" id="JAQMWT010000407">
    <property type="protein sequence ID" value="KAJ8601714.1"/>
    <property type="molecule type" value="Genomic_DNA"/>
</dbReference>
<sequence>MESHHPEQIGGLYFDIMSHSQKFADVTTDDGAKAFNEEFLVKPLPEHEAELSTPLSIEIIDAVVRKETLLNVGDGIGTKEHVEYIIKISRGLQLKTLGKRYSELQSFHQLLLEHRLIDRLSAPPFPEKQTFRDGWYKFDHTDTNSDFVRTRKIALDQYLKRLFDANPTLYHEPCAIAFFGIEEFELKAAEEVSKAAAQKLARAKALEAPPDQSFQVQPNMRGLYDV</sequence>
<dbReference type="GO" id="GO:0035091">
    <property type="term" value="F:phosphatidylinositol binding"/>
    <property type="evidence" value="ECO:0007669"/>
    <property type="project" value="InterPro"/>
</dbReference>
<feature type="domain" description="PX" evidence="1">
    <location>
        <begin position="62"/>
        <end position="186"/>
    </location>
</feature>
<evidence type="ECO:0000259" key="1">
    <source>
        <dbReference type="PROSITE" id="PS50195"/>
    </source>
</evidence>
<evidence type="ECO:0000313" key="3">
    <source>
        <dbReference type="Proteomes" id="UP001230188"/>
    </source>
</evidence>
<accession>A0AAD7UDT7</accession>
<dbReference type="CDD" id="cd06093">
    <property type="entry name" value="PX_domain"/>
    <property type="match status" value="1"/>
</dbReference>
<protein>
    <recommendedName>
        <fullName evidence="1">PX domain-containing protein</fullName>
    </recommendedName>
</protein>
<dbReference type="PROSITE" id="PS50195">
    <property type="entry name" value="PX"/>
    <property type="match status" value="1"/>
</dbReference>
<evidence type="ECO:0000313" key="2">
    <source>
        <dbReference type="EMBL" id="KAJ8601714.1"/>
    </source>
</evidence>
<dbReference type="InterPro" id="IPR001683">
    <property type="entry name" value="PX_dom"/>
</dbReference>
<name>A0AAD7UDT7_9STRA</name>
<comment type="caution">
    <text evidence="2">The sequence shown here is derived from an EMBL/GenBank/DDBJ whole genome shotgun (WGS) entry which is preliminary data.</text>
</comment>
<dbReference type="SUPFAM" id="SSF64268">
    <property type="entry name" value="PX domain"/>
    <property type="match status" value="1"/>
</dbReference>
<keyword evidence="3" id="KW-1185">Reference proteome</keyword>
<dbReference type="Pfam" id="PF00787">
    <property type="entry name" value="PX"/>
    <property type="match status" value="1"/>
</dbReference>
<organism evidence="2 3">
    <name type="scientific">Chrysophaeum taylorii</name>
    <dbReference type="NCBI Taxonomy" id="2483200"/>
    <lineage>
        <taxon>Eukaryota</taxon>
        <taxon>Sar</taxon>
        <taxon>Stramenopiles</taxon>
        <taxon>Ochrophyta</taxon>
        <taxon>Pelagophyceae</taxon>
        <taxon>Pelagomonadales</taxon>
        <taxon>Pelagomonadaceae</taxon>
        <taxon>Chrysophaeum</taxon>
    </lineage>
</organism>
<dbReference type="SMART" id="SM00312">
    <property type="entry name" value="PX"/>
    <property type="match status" value="1"/>
</dbReference>
<gene>
    <name evidence="2" type="ORF">CTAYLR_003188</name>
</gene>
<reference evidence="2" key="1">
    <citation type="submission" date="2023-01" db="EMBL/GenBank/DDBJ databases">
        <title>Metagenome sequencing of chrysophaentin producing Chrysophaeum taylorii.</title>
        <authorList>
            <person name="Davison J."/>
            <person name="Bewley C."/>
        </authorList>
    </citation>
    <scope>NUCLEOTIDE SEQUENCE</scope>
    <source>
        <strain evidence="2">NIES-1699</strain>
    </source>
</reference>
<dbReference type="Proteomes" id="UP001230188">
    <property type="component" value="Unassembled WGS sequence"/>
</dbReference>